<accession>A0ABP1QBM4</accession>
<reference evidence="1 2" key="1">
    <citation type="submission" date="2024-08" db="EMBL/GenBank/DDBJ databases">
        <authorList>
            <person name="Cucini C."/>
            <person name="Frati F."/>
        </authorList>
    </citation>
    <scope>NUCLEOTIDE SEQUENCE [LARGE SCALE GENOMIC DNA]</scope>
</reference>
<proteinExistence type="predicted"/>
<dbReference type="EMBL" id="CAXLJM020000026">
    <property type="protein sequence ID" value="CAL8093133.1"/>
    <property type="molecule type" value="Genomic_DNA"/>
</dbReference>
<evidence type="ECO:0000313" key="2">
    <source>
        <dbReference type="Proteomes" id="UP001642540"/>
    </source>
</evidence>
<dbReference type="Proteomes" id="UP001642540">
    <property type="component" value="Unassembled WGS sequence"/>
</dbReference>
<evidence type="ECO:0000313" key="1">
    <source>
        <dbReference type="EMBL" id="CAL8093133.1"/>
    </source>
</evidence>
<keyword evidence="2" id="KW-1185">Reference proteome</keyword>
<comment type="caution">
    <text evidence="1">The sequence shown here is derived from an EMBL/GenBank/DDBJ whole genome shotgun (WGS) entry which is preliminary data.</text>
</comment>
<name>A0ABP1QBM4_9HEXA</name>
<sequence length="310" mass="35006">MSTSLLSIPGLRQRRRSLCCLACGLQDVRLNSAFINLVLASNWSVEDIVTAWDPAVQNVLNSLSKQHAKAVDAIGMSLIEIYDKTLPPVVHQRYYQKDKLRFTVEGNALAMTFDANPGSILEIFYSNEVVEESNKILSQFEQQRMMIEKKGFVYGDLDVAFDKCLRISTVKQSFEVSWPSETSINRQEYNYGSSSEEKASQMETLQRHLIHYDNISLVMVDGISTSVLTEEDQDIPSINDWLQLFCSVYGDLSDIILVFAVPYSAFKVFHLAALSDVRKLVNRDVPESVRRNVLCLSLTNGIATECHQDT</sequence>
<organism evidence="1 2">
    <name type="scientific">Orchesella dallaii</name>
    <dbReference type="NCBI Taxonomy" id="48710"/>
    <lineage>
        <taxon>Eukaryota</taxon>
        <taxon>Metazoa</taxon>
        <taxon>Ecdysozoa</taxon>
        <taxon>Arthropoda</taxon>
        <taxon>Hexapoda</taxon>
        <taxon>Collembola</taxon>
        <taxon>Entomobryomorpha</taxon>
        <taxon>Entomobryoidea</taxon>
        <taxon>Orchesellidae</taxon>
        <taxon>Orchesellinae</taxon>
        <taxon>Orchesella</taxon>
    </lineage>
</organism>
<gene>
    <name evidence="1" type="ORF">ODALV1_LOCUS8419</name>
</gene>
<protein>
    <submittedName>
        <fullName evidence="1">Uncharacterized protein</fullName>
    </submittedName>
</protein>